<organism evidence="3 4">
    <name type="scientific">Roseomonas fluvialis</name>
    <dbReference type="NCBI Taxonomy" id="1750527"/>
    <lineage>
        <taxon>Bacteria</taxon>
        <taxon>Pseudomonadati</taxon>
        <taxon>Pseudomonadota</taxon>
        <taxon>Alphaproteobacteria</taxon>
        <taxon>Acetobacterales</taxon>
        <taxon>Roseomonadaceae</taxon>
        <taxon>Roseomonas</taxon>
    </lineage>
</organism>
<reference evidence="3 4" key="1">
    <citation type="journal article" date="2016" name="Microbes Environ.">
        <title>Phylogenetically diverse aerobic anoxygenic phototrophic bacteria isolated from epilithic biofilms in Tama river, Japan.</title>
        <authorList>
            <person name="Hirose S."/>
            <person name="Matsuura K."/>
            <person name="Haruta S."/>
        </authorList>
    </citation>
    <scope>NUCLEOTIDE SEQUENCE [LARGE SCALE GENOMIC DNA]</scope>
    <source>
        <strain evidence="3 4">S08</strain>
    </source>
</reference>
<proteinExistence type="predicted"/>
<dbReference type="Pfam" id="PF01883">
    <property type="entry name" value="FeS_assembly_P"/>
    <property type="match status" value="1"/>
</dbReference>
<dbReference type="InterPro" id="IPR052339">
    <property type="entry name" value="Fe-S_Maturation_MIP18"/>
</dbReference>
<feature type="domain" description="MIP18 family-like" evidence="2">
    <location>
        <begin position="32"/>
        <end position="106"/>
    </location>
</feature>
<dbReference type="NCBIfam" id="TIGR02945">
    <property type="entry name" value="SUF_assoc"/>
    <property type="match status" value="1"/>
</dbReference>
<protein>
    <submittedName>
        <fullName evidence="3">SUF system Fe-S cluster assembly protein</fullName>
    </submittedName>
</protein>
<dbReference type="PANTHER" id="PTHR42831:SF1">
    <property type="entry name" value="FE-S PROTEIN MATURATION AUXILIARY FACTOR YITW"/>
    <property type="match status" value="1"/>
</dbReference>
<feature type="region of interest" description="Disordered" evidence="1">
    <location>
        <begin position="1"/>
        <end position="28"/>
    </location>
</feature>
<name>A0ABM7Y0P2_9PROT</name>
<dbReference type="InterPro" id="IPR034904">
    <property type="entry name" value="FSCA_dom_sf"/>
</dbReference>
<dbReference type="PANTHER" id="PTHR42831">
    <property type="entry name" value="FE-S PROTEIN MATURATION AUXILIARY FACTOR YITW"/>
    <property type="match status" value="1"/>
</dbReference>
<gene>
    <name evidence="3" type="ORF">Rmf_12390</name>
</gene>
<dbReference type="Proteomes" id="UP000831327">
    <property type="component" value="Chromosome"/>
</dbReference>
<evidence type="ECO:0000256" key="1">
    <source>
        <dbReference type="SAM" id="MobiDB-lite"/>
    </source>
</evidence>
<accession>A0ABM7Y0P2</accession>
<keyword evidence="4" id="KW-1185">Reference proteome</keyword>
<dbReference type="SUPFAM" id="SSF117916">
    <property type="entry name" value="Fe-S cluster assembly (FSCA) domain-like"/>
    <property type="match status" value="1"/>
</dbReference>
<dbReference type="EMBL" id="AP025637">
    <property type="protein sequence ID" value="BDG71310.1"/>
    <property type="molecule type" value="Genomic_DNA"/>
</dbReference>
<evidence type="ECO:0000313" key="4">
    <source>
        <dbReference type="Proteomes" id="UP000831327"/>
    </source>
</evidence>
<sequence length="128" mass="13800">MSEDATVNAPAETRAAWTPDGEVTPPAPKVSEDAVIAAIATVYDPEIPVDIYQLGLIYAVEIEDDGKVRVEMTLTTPSCPSAQELPSQVDDAVRAVDGVSDVTVEVVWDPPWDPSRMSEDARLALNMF</sequence>
<dbReference type="InterPro" id="IPR002744">
    <property type="entry name" value="MIP18-like"/>
</dbReference>
<evidence type="ECO:0000313" key="3">
    <source>
        <dbReference type="EMBL" id="BDG71310.1"/>
    </source>
</evidence>
<evidence type="ECO:0000259" key="2">
    <source>
        <dbReference type="Pfam" id="PF01883"/>
    </source>
</evidence>
<dbReference type="InterPro" id="IPR014291">
    <property type="entry name" value="SUF_FeS_clus_asmbl-assoc"/>
</dbReference>
<dbReference type="RefSeq" id="WP_244458590.1">
    <property type="nucleotide sequence ID" value="NZ_AP025637.1"/>
</dbReference>
<dbReference type="Gene3D" id="3.30.300.130">
    <property type="entry name" value="Fe-S cluster assembly (FSCA)"/>
    <property type="match status" value="1"/>
</dbReference>